<accession>A0A964V050</accession>
<protein>
    <submittedName>
        <fullName evidence="5">GTP-binding protein</fullName>
    </submittedName>
</protein>
<keyword evidence="2" id="KW-0342">GTP-binding</keyword>
<evidence type="ECO:0000259" key="3">
    <source>
        <dbReference type="Pfam" id="PF01926"/>
    </source>
</evidence>
<dbReference type="Pfam" id="PF14714">
    <property type="entry name" value="KH_dom-like"/>
    <property type="match status" value="1"/>
</dbReference>
<dbReference type="NCBIfam" id="TIGR00231">
    <property type="entry name" value="small_GTP"/>
    <property type="match status" value="1"/>
</dbReference>
<dbReference type="Pfam" id="PF01926">
    <property type="entry name" value="MMR_HSR1"/>
    <property type="match status" value="1"/>
</dbReference>
<dbReference type="PRINTS" id="PR00326">
    <property type="entry name" value="GTP1OBG"/>
</dbReference>
<dbReference type="Gene3D" id="3.40.50.300">
    <property type="entry name" value="P-loop containing nucleotide triphosphate hydrolases"/>
    <property type="match status" value="1"/>
</dbReference>
<organism evidence="5 6">
    <name type="scientific">Candidatus Fonsibacter lacus</name>
    <dbReference type="NCBI Taxonomy" id="2576439"/>
    <lineage>
        <taxon>Bacteria</taxon>
        <taxon>Pseudomonadati</taxon>
        <taxon>Pseudomonadota</taxon>
        <taxon>Alphaproteobacteria</taxon>
        <taxon>Candidatus Pelagibacterales</taxon>
        <taxon>Candidatus Pelagibacterales incertae sedis</taxon>
        <taxon>Candidatus Fonsibacter</taxon>
    </lineage>
</organism>
<evidence type="ECO:0000256" key="2">
    <source>
        <dbReference type="ARBA" id="ARBA00023134"/>
    </source>
</evidence>
<evidence type="ECO:0000313" key="6">
    <source>
        <dbReference type="Proteomes" id="UP000713222"/>
    </source>
</evidence>
<feature type="domain" description="G" evidence="3">
    <location>
        <begin position="11"/>
        <end position="128"/>
    </location>
</feature>
<evidence type="ECO:0000256" key="1">
    <source>
        <dbReference type="ARBA" id="ARBA00022741"/>
    </source>
</evidence>
<evidence type="ECO:0000259" key="4">
    <source>
        <dbReference type="Pfam" id="PF14714"/>
    </source>
</evidence>
<evidence type="ECO:0000313" key="5">
    <source>
        <dbReference type="EMBL" id="NBN88206.1"/>
    </source>
</evidence>
<dbReference type="GO" id="GO:0005525">
    <property type="term" value="F:GTP binding"/>
    <property type="evidence" value="ECO:0007669"/>
    <property type="project" value="UniProtKB-KW"/>
</dbReference>
<keyword evidence="1" id="KW-0547">Nucleotide-binding</keyword>
<dbReference type="InterPro" id="IPR006073">
    <property type="entry name" value="GTP-bd"/>
</dbReference>
<dbReference type="SUPFAM" id="SSF52540">
    <property type="entry name" value="P-loop containing nucleoside triphosphate hydrolases"/>
    <property type="match status" value="1"/>
</dbReference>
<dbReference type="EMBL" id="RGET01000066">
    <property type="protein sequence ID" value="NBN88206.1"/>
    <property type="molecule type" value="Genomic_DNA"/>
</dbReference>
<dbReference type="Proteomes" id="UP000713222">
    <property type="component" value="Unassembled WGS sequence"/>
</dbReference>
<dbReference type="PANTHER" id="PTHR43834">
    <property type="entry name" value="GTPASE DER"/>
    <property type="match status" value="1"/>
</dbReference>
<feature type="domain" description="GTPase Der C-terminal KH-domain-like" evidence="4">
    <location>
        <begin position="190"/>
        <end position="265"/>
    </location>
</feature>
<name>A0A964V050_9PROT</name>
<comment type="caution">
    <text evidence="5">The sequence shown here is derived from an EMBL/GenBank/DDBJ whole genome shotgun (WGS) entry which is preliminary data.</text>
</comment>
<dbReference type="PANTHER" id="PTHR43834:SF6">
    <property type="entry name" value="GTPASE DER"/>
    <property type="match status" value="1"/>
</dbReference>
<gene>
    <name evidence="5" type="ORF">EBV32_03850</name>
</gene>
<reference evidence="5" key="1">
    <citation type="submission" date="2018-10" db="EMBL/GenBank/DDBJ databases">
        <title>Iterative Subtractive Binning of Freshwater Chronoseries Metagenomes Recovers Nearly Complete Genomes from over Four Hundred Novel Species.</title>
        <authorList>
            <person name="Rodriguez-R L.M."/>
            <person name="Tsementzi D."/>
            <person name="Luo C."/>
            <person name="Konstantinidis K.T."/>
        </authorList>
    </citation>
    <scope>NUCLEOTIDE SEQUENCE</scope>
    <source>
        <strain evidence="5">WB7_6_001</strain>
    </source>
</reference>
<dbReference type="InterPro" id="IPR005225">
    <property type="entry name" value="Small_GTP-bd"/>
</dbReference>
<dbReference type="AlphaFoldDB" id="A0A964V050"/>
<dbReference type="InterPro" id="IPR032859">
    <property type="entry name" value="KH_dom-like"/>
</dbReference>
<dbReference type="InterPro" id="IPR027417">
    <property type="entry name" value="P-loop_NTPase"/>
</dbReference>
<dbReference type="InterPro" id="IPR015946">
    <property type="entry name" value="KH_dom-like_a/b"/>
</dbReference>
<dbReference type="Gene3D" id="3.30.300.20">
    <property type="match status" value="1"/>
</dbReference>
<sequence length="277" mass="31865">MNKVSPGVITLAIVGKPNVGKSTFFNKVLDKNLSPVSEIPGTTKDLFIDNISYKNRIFKLIDSGGLKRKGKSKSDEQQYITKESLKAIYLADVVLFMIEADKEFTKTDKQICRLVLDKGKGLIFVINKIDLVDELKKIKNEYIFYIKNLFSDALLSDPFSICSLKLDFPKKIFDEVISIHSRLRKNFDHKDLNQALQEAINKNKIPVYSKFRPKIKYIKQVSTRPIIFKIFGNQANKLSLDYQKYLAKSLSKKFNIKGFKIFLKFISAENPFKSKKN</sequence>
<proteinExistence type="predicted"/>